<dbReference type="GO" id="GO:0004553">
    <property type="term" value="F:hydrolase activity, hydrolyzing O-glycosyl compounds"/>
    <property type="evidence" value="ECO:0007669"/>
    <property type="project" value="InterPro"/>
</dbReference>
<dbReference type="Gene3D" id="3.20.20.80">
    <property type="entry name" value="Glycosidases"/>
    <property type="match status" value="1"/>
</dbReference>
<dbReference type="RefSeq" id="WP_200357540.1">
    <property type="nucleotide sequence ID" value="NZ_JAENIL010000045.1"/>
</dbReference>
<dbReference type="PANTHER" id="PTHR42732">
    <property type="entry name" value="BETA-GALACTOSIDASE"/>
    <property type="match status" value="1"/>
</dbReference>
<dbReference type="InterPro" id="IPR006102">
    <property type="entry name" value="Ig-like_GH2"/>
</dbReference>
<feature type="domain" description="Glycosyl hydrolases family 2 sugar binding" evidence="8">
    <location>
        <begin position="109"/>
        <end position="179"/>
    </location>
</feature>
<feature type="signal peptide" evidence="5">
    <location>
        <begin position="1"/>
        <end position="23"/>
    </location>
</feature>
<protein>
    <recommendedName>
        <fullName evidence="11">Beta-galactosidase</fullName>
    </recommendedName>
</protein>
<feature type="region of interest" description="Disordered" evidence="4">
    <location>
        <begin position="616"/>
        <end position="648"/>
    </location>
</feature>
<keyword evidence="2" id="KW-0378">Hydrolase</keyword>
<feature type="domain" description="Glycoside hydrolase family 2 immunoglobulin-like beta-sandwich" evidence="6">
    <location>
        <begin position="259"/>
        <end position="313"/>
    </location>
</feature>
<dbReference type="GO" id="GO:0005975">
    <property type="term" value="P:carbohydrate metabolic process"/>
    <property type="evidence" value="ECO:0007669"/>
    <property type="project" value="InterPro"/>
</dbReference>
<keyword evidence="10" id="KW-1185">Reference proteome</keyword>
<feature type="domain" description="Glycoside hydrolase family 2 catalytic" evidence="7">
    <location>
        <begin position="356"/>
        <end position="473"/>
    </location>
</feature>
<evidence type="ECO:0000256" key="5">
    <source>
        <dbReference type="SAM" id="SignalP"/>
    </source>
</evidence>
<dbReference type="PANTHER" id="PTHR42732:SF2">
    <property type="entry name" value="BETA-MANNOSIDASE"/>
    <property type="match status" value="1"/>
</dbReference>
<keyword evidence="3" id="KW-0326">Glycosidase</keyword>
<dbReference type="Proteomes" id="UP000617628">
    <property type="component" value="Unassembled WGS sequence"/>
</dbReference>
<evidence type="ECO:0000256" key="3">
    <source>
        <dbReference type="ARBA" id="ARBA00023295"/>
    </source>
</evidence>
<dbReference type="Pfam" id="PF02836">
    <property type="entry name" value="Glyco_hydro_2_C"/>
    <property type="match status" value="1"/>
</dbReference>
<comment type="caution">
    <text evidence="9">The sequence shown here is derived from an EMBL/GenBank/DDBJ whole genome shotgun (WGS) entry which is preliminary data.</text>
</comment>
<dbReference type="InterPro" id="IPR017853">
    <property type="entry name" value="GH"/>
</dbReference>
<dbReference type="InterPro" id="IPR036156">
    <property type="entry name" value="Beta-gal/glucu_dom_sf"/>
</dbReference>
<sequence>MKPLHLLATAITPILAITSLATASDDSTYGSLKTPWAAEVSEELPWPEYPRPQLVRDSDSWSNLNGKWNYAITEKGSPSPKSWDGEILVPFAAESQLSGVQRNVGADRELWYQRDVDIAQASNGDRVLLHFGAVDWECEVWINGEAMPVHRGGYDPFSYDITDHIKRRNPQEIKVRVWDPTSEGEQARGKQVDKPGGIMYTAVTGIWQTVWTETVPASSIRAAYTVADIETSTFTIHTETAGRYSPQLTLKATATLDGKPVGTASGPANHPLDLKVSKSKLWTPESPTLYDIQLELISSGKTVDTVSTYSALREVGLAKDSVGQTRITLNDDFQFLLGPLDQGWWPDGLYTAPTDEALRFDIEATKKMGFNTARKHVKIEPARWYYWADKLGLLVWQDMPSANGATFNSIIQAEHQISTEAAAQFRHETNAMVEYLRPFPSVIIWTIFNEGWGQHNSTNLQKWLMAYDPTRIVGGPSGWQDHGHGHLADIHRYPGPAMPDTIKDRALVLSEYGGIKGQLPGDHTWDPKGGWGYGADTAAQTPEEAAEARNERYRGINEELKPLIRAGLSAAIYTQTTDVEVEINGLLTYDRVGYKFAPEWLAKEHAPLYNIDKKQSKPRTLLPTSREASSRWSYTTNEPSEGWEQPDFDDSNWNSGLAPFGDPDGELFPVNTHWVSEHIWLRRSFEVSDAKIGDLMLQLHNNDGVEVYLNGVLLRKTGGWSPFYRLEPALEEAKKALKKGTNTIAVRCENNSQGIRIHFLDLGLVDFQ</sequence>
<evidence type="ECO:0000256" key="2">
    <source>
        <dbReference type="ARBA" id="ARBA00022801"/>
    </source>
</evidence>
<dbReference type="SUPFAM" id="SSF49785">
    <property type="entry name" value="Galactose-binding domain-like"/>
    <property type="match status" value="2"/>
</dbReference>
<evidence type="ECO:0000259" key="7">
    <source>
        <dbReference type="Pfam" id="PF02836"/>
    </source>
</evidence>
<name>A0A934S3X5_9BACT</name>
<dbReference type="Gene3D" id="2.60.40.10">
    <property type="entry name" value="Immunoglobulins"/>
    <property type="match status" value="1"/>
</dbReference>
<comment type="similarity">
    <text evidence="1">Belongs to the glycosyl hydrolase 2 family.</text>
</comment>
<dbReference type="Gene3D" id="2.60.120.260">
    <property type="entry name" value="Galactose-binding domain-like"/>
    <property type="match status" value="2"/>
</dbReference>
<dbReference type="EMBL" id="JAENIL010000045">
    <property type="protein sequence ID" value="MBK1879327.1"/>
    <property type="molecule type" value="Genomic_DNA"/>
</dbReference>
<evidence type="ECO:0000256" key="1">
    <source>
        <dbReference type="ARBA" id="ARBA00007401"/>
    </source>
</evidence>
<keyword evidence="5" id="KW-0732">Signal</keyword>
<evidence type="ECO:0008006" key="11">
    <source>
        <dbReference type="Google" id="ProtNLM"/>
    </source>
</evidence>
<dbReference type="Pfam" id="PF02837">
    <property type="entry name" value="Glyco_hydro_2_N"/>
    <property type="match status" value="1"/>
</dbReference>
<evidence type="ECO:0000313" key="10">
    <source>
        <dbReference type="Proteomes" id="UP000617628"/>
    </source>
</evidence>
<dbReference type="AlphaFoldDB" id="A0A934S3X5"/>
<accession>A0A934S3X5</accession>
<dbReference type="SUPFAM" id="SSF49303">
    <property type="entry name" value="beta-Galactosidase/glucuronidase domain"/>
    <property type="match status" value="1"/>
</dbReference>
<evidence type="ECO:0000259" key="8">
    <source>
        <dbReference type="Pfam" id="PF02837"/>
    </source>
</evidence>
<evidence type="ECO:0000259" key="6">
    <source>
        <dbReference type="Pfam" id="PF00703"/>
    </source>
</evidence>
<feature type="compositionally biased region" description="Polar residues" evidence="4">
    <location>
        <begin position="622"/>
        <end position="639"/>
    </location>
</feature>
<dbReference type="SUPFAM" id="SSF51445">
    <property type="entry name" value="(Trans)glycosidases"/>
    <property type="match status" value="1"/>
</dbReference>
<dbReference type="Pfam" id="PF00703">
    <property type="entry name" value="Glyco_hydro_2"/>
    <property type="match status" value="1"/>
</dbReference>
<dbReference type="InterPro" id="IPR008979">
    <property type="entry name" value="Galactose-bd-like_sf"/>
</dbReference>
<feature type="chain" id="PRO_5037115566" description="Beta-galactosidase" evidence="5">
    <location>
        <begin position="24"/>
        <end position="768"/>
    </location>
</feature>
<dbReference type="InterPro" id="IPR013783">
    <property type="entry name" value="Ig-like_fold"/>
</dbReference>
<dbReference type="InterPro" id="IPR051913">
    <property type="entry name" value="GH2_Domain-Containing"/>
</dbReference>
<reference evidence="9" key="1">
    <citation type="submission" date="2021-01" db="EMBL/GenBank/DDBJ databases">
        <title>Modified the classification status of verrucomicrobia.</title>
        <authorList>
            <person name="Feng X."/>
        </authorList>
    </citation>
    <scope>NUCLEOTIDE SEQUENCE</scope>
    <source>
        <strain evidence="9">KCTC 13126</strain>
    </source>
</reference>
<dbReference type="InterPro" id="IPR006104">
    <property type="entry name" value="Glyco_hydro_2_N"/>
</dbReference>
<dbReference type="InterPro" id="IPR006103">
    <property type="entry name" value="Glyco_hydro_2_cat"/>
</dbReference>
<proteinExistence type="inferred from homology"/>
<evidence type="ECO:0000256" key="4">
    <source>
        <dbReference type="SAM" id="MobiDB-lite"/>
    </source>
</evidence>
<evidence type="ECO:0000313" key="9">
    <source>
        <dbReference type="EMBL" id="MBK1879327.1"/>
    </source>
</evidence>
<organism evidence="9 10">
    <name type="scientific">Pelagicoccus mobilis</name>
    <dbReference type="NCBI Taxonomy" id="415221"/>
    <lineage>
        <taxon>Bacteria</taxon>
        <taxon>Pseudomonadati</taxon>
        <taxon>Verrucomicrobiota</taxon>
        <taxon>Opitutia</taxon>
        <taxon>Puniceicoccales</taxon>
        <taxon>Pelagicoccaceae</taxon>
        <taxon>Pelagicoccus</taxon>
    </lineage>
</organism>
<gene>
    <name evidence="9" type="ORF">JIN87_20740</name>
</gene>